<dbReference type="EC" id="2.1.1.72" evidence="1"/>
<reference evidence="7 8" key="1">
    <citation type="submission" date="2017-09" db="EMBL/GenBank/DDBJ databases">
        <title>Genomics of the genus Arcobacter.</title>
        <authorList>
            <person name="Perez-Cataluna A."/>
            <person name="Figueras M.J."/>
            <person name="Salas-Masso N."/>
        </authorList>
    </citation>
    <scope>NUCLEOTIDE SEQUENCE [LARGE SCALE GENOMIC DNA]</scope>
    <source>
        <strain evidence="7 8">CECT 7386</strain>
    </source>
</reference>
<dbReference type="Gene3D" id="3.40.50.150">
    <property type="entry name" value="Vaccinia Virus protein VP39"/>
    <property type="match status" value="1"/>
</dbReference>
<evidence type="ECO:0000256" key="3">
    <source>
        <dbReference type="ARBA" id="ARBA00022679"/>
    </source>
</evidence>
<comment type="catalytic activity">
    <reaction evidence="5">
        <text>a 2'-deoxyadenosine in DNA + S-adenosyl-L-methionine = an N(6)-methyl-2'-deoxyadenosine in DNA + S-adenosyl-L-homocysteine + H(+)</text>
        <dbReference type="Rhea" id="RHEA:15197"/>
        <dbReference type="Rhea" id="RHEA-COMP:12418"/>
        <dbReference type="Rhea" id="RHEA-COMP:12419"/>
        <dbReference type="ChEBI" id="CHEBI:15378"/>
        <dbReference type="ChEBI" id="CHEBI:57856"/>
        <dbReference type="ChEBI" id="CHEBI:59789"/>
        <dbReference type="ChEBI" id="CHEBI:90615"/>
        <dbReference type="ChEBI" id="CHEBI:90616"/>
        <dbReference type="EC" id="2.1.1.72"/>
    </reaction>
</comment>
<organism evidence="7 8">
    <name type="scientific">Malaciobacter mytili LMG 24559</name>
    <dbReference type="NCBI Taxonomy" id="1032238"/>
    <lineage>
        <taxon>Bacteria</taxon>
        <taxon>Pseudomonadati</taxon>
        <taxon>Campylobacterota</taxon>
        <taxon>Epsilonproteobacteria</taxon>
        <taxon>Campylobacterales</taxon>
        <taxon>Arcobacteraceae</taxon>
        <taxon>Malaciobacter</taxon>
    </lineage>
</organism>
<evidence type="ECO:0000259" key="6">
    <source>
        <dbReference type="Pfam" id="PF01555"/>
    </source>
</evidence>
<keyword evidence="8" id="KW-1185">Reference proteome</keyword>
<dbReference type="SUPFAM" id="SSF53335">
    <property type="entry name" value="S-adenosyl-L-methionine-dependent methyltransferases"/>
    <property type="match status" value="1"/>
</dbReference>
<dbReference type="InterPro" id="IPR002941">
    <property type="entry name" value="DNA_methylase_N4/N6"/>
</dbReference>
<dbReference type="GO" id="GO:0032259">
    <property type="term" value="P:methylation"/>
    <property type="evidence" value="ECO:0007669"/>
    <property type="project" value="UniProtKB-KW"/>
</dbReference>
<keyword evidence="4" id="KW-0949">S-adenosyl-L-methionine</keyword>
<dbReference type="InterPro" id="IPR002295">
    <property type="entry name" value="N4/N6-MTase_EcoPI_Mod-like"/>
</dbReference>
<dbReference type="PRINTS" id="PR00506">
    <property type="entry name" value="D21N6MTFRASE"/>
</dbReference>
<proteinExistence type="predicted"/>
<evidence type="ECO:0000256" key="4">
    <source>
        <dbReference type="ARBA" id="ARBA00022691"/>
    </source>
</evidence>
<dbReference type="EMBL" id="NXID01000008">
    <property type="protein sequence ID" value="RXK16491.1"/>
    <property type="molecule type" value="Genomic_DNA"/>
</dbReference>
<protein>
    <recommendedName>
        <fullName evidence="1">site-specific DNA-methyltransferase (adenine-specific)</fullName>
        <ecNumber evidence="1">2.1.1.72</ecNumber>
    </recommendedName>
</protein>
<dbReference type="Proteomes" id="UP000290092">
    <property type="component" value="Unassembled WGS sequence"/>
</dbReference>
<evidence type="ECO:0000256" key="5">
    <source>
        <dbReference type="ARBA" id="ARBA00047942"/>
    </source>
</evidence>
<evidence type="ECO:0000313" key="8">
    <source>
        <dbReference type="Proteomes" id="UP000290092"/>
    </source>
</evidence>
<sequence>MPEEFEKMTLELQKMLRTEDSQLYFMIAGGKSSKKDALNYLSAFAPTNLKVAAKGSYTKLTSKGTVCNMGKYLMPPEEIYVYSHSGKLLKPDETILDFELQRPPLPKQGGYPTQKPFKLLEQIIKQSTNVGDFVLDLFGGSGVTLDAALSLKRKCHIFDIANEAINRMKNILKTHETLICSSLPVNNSYSSYKQLQLFS</sequence>
<feature type="domain" description="DNA methylase N-4/N-6" evidence="6">
    <location>
        <begin position="94"/>
        <end position="167"/>
    </location>
</feature>
<gene>
    <name evidence="7" type="ORF">CP985_03175</name>
</gene>
<keyword evidence="3" id="KW-0808">Transferase</keyword>
<dbReference type="AlphaFoldDB" id="A0AAX2AJU6"/>
<dbReference type="GO" id="GO:0003677">
    <property type="term" value="F:DNA binding"/>
    <property type="evidence" value="ECO:0007669"/>
    <property type="project" value="InterPro"/>
</dbReference>
<dbReference type="InterPro" id="IPR029063">
    <property type="entry name" value="SAM-dependent_MTases_sf"/>
</dbReference>
<evidence type="ECO:0000256" key="1">
    <source>
        <dbReference type="ARBA" id="ARBA00011900"/>
    </source>
</evidence>
<evidence type="ECO:0000256" key="2">
    <source>
        <dbReference type="ARBA" id="ARBA00022603"/>
    </source>
</evidence>
<name>A0AAX2AJU6_9BACT</name>
<dbReference type="GO" id="GO:0008170">
    <property type="term" value="F:N-methyltransferase activity"/>
    <property type="evidence" value="ECO:0007669"/>
    <property type="project" value="InterPro"/>
</dbReference>
<evidence type="ECO:0000313" key="7">
    <source>
        <dbReference type="EMBL" id="RXK16491.1"/>
    </source>
</evidence>
<dbReference type="GO" id="GO:0009007">
    <property type="term" value="F:site-specific DNA-methyltransferase (adenine-specific) activity"/>
    <property type="evidence" value="ECO:0007669"/>
    <property type="project" value="UniProtKB-EC"/>
</dbReference>
<dbReference type="Pfam" id="PF01555">
    <property type="entry name" value="N6_N4_Mtase"/>
    <property type="match status" value="1"/>
</dbReference>
<comment type="caution">
    <text evidence="7">The sequence shown here is derived from an EMBL/GenBank/DDBJ whole genome shotgun (WGS) entry which is preliminary data.</text>
</comment>
<accession>A0AAX2AJU6</accession>
<keyword evidence="2" id="KW-0489">Methyltransferase</keyword>